<keyword evidence="1 2" id="KW-0472">Membrane</keyword>
<dbReference type="PIRSF" id="PIRSF006162">
    <property type="entry name" value="PgpA"/>
    <property type="match status" value="1"/>
</dbReference>
<evidence type="ECO:0000313" key="4">
    <source>
        <dbReference type="EMBL" id="SPH21331.1"/>
    </source>
</evidence>
<gene>
    <name evidence="4" type="primary">pgpA</name>
    <name evidence="4" type="ORF">ASD8599_02083</name>
</gene>
<comment type="function">
    <text evidence="1">Lipid phosphatase which dephosphorylates phosphatidylglycerophosphate (PGP) to phosphatidylglycerol (PG).</text>
</comment>
<dbReference type="GO" id="GO:0046872">
    <property type="term" value="F:metal ion binding"/>
    <property type="evidence" value="ECO:0007669"/>
    <property type="project" value="UniProtKB-KW"/>
</dbReference>
<keyword evidence="1" id="KW-0595">Phospholipid degradation</keyword>
<keyword evidence="1 2" id="KW-0812">Transmembrane</keyword>
<feature type="transmembrane region" description="Helical" evidence="2">
    <location>
        <begin position="152"/>
        <end position="173"/>
    </location>
</feature>
<keyword evidence="1" id="KW-0442">Lipid degradation</keyword>
<dbReference type="EC" id="3.1.3.27" evidence="1"/>
<keyword evidence="2" id="KW-1133">Transmembrane helix</keyword>
<dbReference type="InterPro" id="IPR036681">
    <property type="entry name" value="PgpA-like_sf"/>
</dbReference>
<comment type="pathway">
    <text evidence="1">Phospholipid metabolism; phosphatidylglycerol biosynthesis; phosphatidylglycerol from CDP-diacylglycerol: step 2/2.</text>
</comment>
<dbReference type="Pfam" id="PF04608">
    <property type="entry name" value="PgpA"/>
    <property type="match status" value="1"/>
</dbReference>
<keyword evidence="1 4" id="KW-0378">Hydrolase</keyword>
<comment type="catalytic activity">
    <reaction evidence="1">
        <text>a 1,2-diacyl-sn-glycero-3-phospho-(1'-sn-glycero-3'-phosphate) + H2O = a 1,2-diacyl-sn-glycero-3-phospho-(1'-sn-glycerol) + phosphate</text>
        <dbReference type="Rhea" id="RHEA:33751"/>
        <dbReference type="ChEBI" id="CHEBI:15377"/>
        <dbReference type="ChEBI" id="CHEBI:43474"/>
        <dbReference type="ChEBI" id="CHEBI:60110"/>
        <dbReference type="ChEBI" id="CHEBI:64716"/>
        <dbReference type="EC" id="3.1.3.27"/>
    </reaction>
</comment>
<proteinExistence type="predicted"/>
<evidence type="ECO:0000256" key="1">
    <source>
        <dbReference type="PIRNR" id="PIRNR006162"/>
    </source>
</evidence>
<accession>A0A2R8BE21</accession>
<dbReference type="Proteomes" id="UP000244880">
    <property type="component" value="Unassembled WGS sequence"/>
</dbReference>
<protein>
    <recommendedName>
        <fullName evidence="1">Phosphatidylglycerophosphatase A</fullName>
        <ecNumber evidence="1">3.1.3.27</ecNumber>
    </recommendedName>
    <alternativeName>
        <fullName evidence="1">Phosphatidylglycerolphosphate phosphatase A</fullName>
    </alternativeName>
</protein>
<feature type="transmembrane region" description="Helical" evidence="2">
    <location>
        <begin position="41"/>
        <end position="63"/>
    </location>
</feature>
<dbReference type="SUPFAM" id="SSF101307">
    <property type="entry name" value="YutG-like"/>
    <property type="match status" value="1"/>
</dbReference>
<dbReference type="InterPro" id="IPR026037">
    <property type="entry name" value="PgpA"/>
</dbReference>
<dbReference type="PANTHER" id="PTHR36305:SF1">
    <property type="entry name" value="PHOSPHATIDYLGLYCEROPHOSPHATASE A"/>
    <property type="match status" value="1"/>
</dbReference>
<reference evidence="4 5" key="1">
    <citation type="submission" date="2018-03" db="EMBL/GenBank/DDBJ databases">
        <authorList>
            <person name="Keele B.F."/>
        </authorList>
    </citation>
    <scope>NUCLEOTIDE SEQUENCE [LARGE SCALE GENOMIC DNA]</scope>
    <source>
        <strain evidence="4 5">CECT 8599</strain>
    </source>
</reference>
<dbReference type="GO" id="GO:0006655">
    <property type="term" value="P:phosphatidylglycerol biosynthetic process"/>
    <property type="evidence" value="ECO:0007669"/>
    <property type="project" value="UniProtKB-UniPathway"/>
</dbReference>
<dbReference type="GO" id="GO:0009395">
    <property type="term" value="P:phospholipid catabolic process"/>
    <property type="evidence" value="ECO:0007669"/>
    <property type="project" value="UniProtKB-KW"/>
</dbReference>
<evidence type="ECO:0000259" key="3">
    <source>
        <dbReference type="Pfam" id="PF04608"/>
    </source>
</evidence>
<dbReference type="PANTHER" id="PTHR36305">
    <property type="entry name" value="PHOSPHATIDYLGLYCEROPHOSPHATASE A"/>
    <property type="match status" value="1"/>
</dbReference>
<keyword evidence="1" id="KW-1208">Phospholipid metabolism</keyword>
<dbReference type="GO" id="GO:0005886">
    <property type="term" value="C:plasma membrane"/>
    <property type="evidence" value="ECO:0007669"/>
    <property type="project" value="UniProtKB-SubCell"/>
</dbReference>
<evidence type="ECO:0000313" key="5">
    <source>
        <dbReference type="Proteomes" id="UP000244880"/>
    </source>
</evidence>
<dbReference type="AlphaFoldDB" id="A0A2R8BE21"/>
<organism evidence="4 5">
    <name type="scientific">Ascidiaceihabitans donghaensis</name>
    <dbReference type="NCBI Taxonomy" id="1510460"/>
    <lineage>
        <taxon>Bacteria</taxon>
        <taxon>Pseudomonadati</taxon>
        <taxon>Pseudomonadota</taxon>
        <taxon>Alphaproteobacteria</taxon>
        <taxon>Rhodobacterales</taxon>
        <taxon>Paracoccaceae</taxon>
        <taxon>Ascidiaceihabitans</taxon>
    </lineage>
</organism>
<keyword evidence="1" id="KW-0479">Metal-binding</keyword>
<dbReference type="InterPro" id="IPR007686">
    <property type="entry name" value="YutG/PgpA"/>
</dbReference>
<feature type="transmembrane region" description="Helical" evidence="2">
    <location>
        <begin position="12"/>
        <end position="29"/>
    </location>
</feature>
<sequence>MHGHLCFGETMMLARMIGTVLGVGYLRPAPGTWGSLVALPWALLLHVLGGFWLLAIGVLAAFVKGWWATAQMTNGSEDHDPSEIVIDEVVGQWIALLPISYGAWANGIPITALWPGWIAAFVLFRLFDIWKPWLVGWADRRGDALGVMLDDVIAGVFAAIGVMVLAGLAHGMLMQ</sequence>
<name>A0A2R8BE21_9RHOB</name>
<evidence type="ECO:0000256" key="2">
    <source>
        <dbReference type="SAM" id="Phobius"/>
    </source>
</evidence>
<keyword evidence="1" id="KW-0460">Magnesium</keyword>
<comment type="subcellular location">
    <subcellularLocation>
        <location evidence="1">Cell inner membrane</location>
        <topology evidence="1">Multi-pass membrane protein</topology>
    </subcellularLocation>
</comment>
<dbReference type="UniPathway" id="UPA00084">
    <property type="reaction ID" value="UER00504"/>
</dbReference>
<keyword evidence="1" id="KW-0997">Cell inner membrane</keyword>
<keyword evidence="1" id="KW-0443">Lipid metabolism</keyword>
<feature type="domain" description="YutG/PgpA" evidence="3">
    <location>
        <begin position="17"/>
        <end position="165"/>
    </location>
</feature>
<keyword evidence="1" id="KW-1003">Cell membrane</keyword>
<dbReference type="EMBL" id="OMOR01000001">
    <property type="protein sequence ID" value="SPH21331.1"/>
    <property type="molecule type" value="Genomic_DNA"/>
</dbReference>
<dbReference type="CDD" id="cd06971">
    <property type="entry name" value="PgpA"/>
    <property type="match status" value="1"/>
</dbReference>
<comment type="cofactor">
    <cofactor evidence="1">
        <name>Mg(2+)</name>
        <dbReference type="ChEBI" id="CHEBI:18420"/>
    </cofactor>
</comment>
<feature type="transmembrane region" description="Helical" evidence="2">
    <location>
        <begin position="103"/>
        <end position="127"/>
    </location>
</feature>
<dbReference type="GO" id="GO:0008962">
    <property type="term" value="F:phosphatidylglycerophosphatase activity"/>
    <property type="evidence" value="ECO:0007669"/>
    <property type="project" value="UniProtKB-EC"/>
</dbReference>
<keyword evidence="5" id="KW-1185">Reference proteome</keyword>